<feature type="compositionally biased region" description="Basic and acidic residues" evidence="1">
    <location>
        <begin position="150"/>
        <end position="162"/>
    </location>
</feature>
<evidence type="ECO:0000313" key="3">
    <source>
        <dbReference type="Proteomes" id="UP000623467"/>
    </source>
</evidence>
<name>A0A8H7CNB2_9AGAR</name>
<keyword evidence="3" id="KW-1185">Reference proteome</keyword>
<feature type="compositionally biased region" description="Polar residues" evidence="1">
    <location>
        <begin position="163"/>
        <end position="172"/>
    </location>
</feature>
<evidence type="ECO:0000313" key="2">
    <source>
        <dbReference type="EMBL" id="KAF7341578.1"/>
    </source>
</evidence>
<protein>
    <submittedName>
        <fullName evidence="2">Uncharacterized protein</fullName>
    </submittedName>
</protein>
<proteinExistence type="predicted"/>
<dbReference type="Proteomes" id="UP000623467">
    <property type="component" value="Unassembled WGS sequence"/>
</dbReference>
<evidence type="ECO:0000256" key="1">
    <source>
        <dbReference type="SAM" id="MobiDB-lite"/>
    </source>
</evidence>
<organism evidence="2 3">
    <name type="scientific">Mycena sanguinolenta</name>
    <dbReference type="NCBI Taxonomy" id="230812"/>
    <lineage>
        <taxon>Eukaryota</taxon>
        <taxon>Fungi</taxon>
        <taxon>Dikarya</taxon>
        <taxon>Basidiomycota</taxon>
        <taxon>Agaricomycotina</taxon>
        <taxon>Agaricomycetes</taxon>
        <taxon>Agaricomycetidae</taxon>
        <taxon>Agaricales</taxon>
        <taxon>Marasmiineae</taxon>
        <taxon>Mycenaceae</taxon>
        <taxon>Mycena</taxon>
    </lineage>
</organism>
<feature type="compositionally biased region" description="Gly residues" evidence="1">
    <location>
        <begin position="118"/>
        <end position="136"/>
    </location>
</feature>
<comment type="caution">
    <text evidence="2">The sequence shown here is derived from an EMBL/GenBank/DDBJ whole genome shotgun (WGS) entry which is preliminary data.</text>
</comment>
<reference evidence="2" key="1">
    <citation type="submission" date="2020-05" db="EMBL/GenBank/DDBJ databases">
        <title>Mycena genomes resolve the evolution of fungal bioluminescence.</title>
        <authorList>
            <person name="Tsai I.J."/>
        </authorList>
    </citation>
    <scope>NUCLEOTIDE SEQUENCE</scope>
    <source>
        <strain evidence="2">160909Yilan</strain>
    </source>
</reference>
<feature type="region of interest" description="Disordered" evidence="1">
    <location>
        <begin position="111"/>
        <end position="172"/>
    </location>
</feature>
<gene>
    <name evidence="2" type="ORF">MSAN_02054800</name>
</gene>
<dbReference type="AlphaFoldDB" id="A0A8H7CNB2"/>
<accession>A0A8H7CNB2</accession>
<dbReference type="EMBL" id="JACAZH010000027">
    <property type="protein sequence ID" value="KAF7341578.1"/>
    <property type="molecule type" value="Genomic_DNA"/>
</dbReference>
<sequence length="172" mass="18642">MSPPTNTTVQFTGRDVSGNFSFSLSPPPAEDPSYSLRDREAYAERIGGHSCVASPSSLLPFSLYFFPFTSTLLFASCGTLSHSLLHSSYRFIPSPFLLRDTNPSPLPLSWPRRQHNGNGYGNGNAGSGADGSGRGGRSMRIQSSTVRGARIAEDERNEDPKQKASSYRSNFG</sequence>